<dbReference type="Proteomes" id="UP000355283">
    <property type="component" value="Unassembled WGS sequence"/>
</dbReference>
<gene>
    <name evidence="2" type="ORF">NSK_000062</name>
</gene>
<sequence length="806" mass="87974">MAPQDGKGWPSVALEKMNRSNSEGKHETNMETMVWNLLKDDKHQHLSSSPAASSSSATYSPCLLPPPGLTDSESEYMSSAHGSPAAQHNLFGADSATMVPSPSGEVLELMSRLCLERVLGRADGTARRTELGIALRDALGTAYQKGWVNTALAELERKGHGRLSSDGVFFKAASPLRNAVANMRTHNRGTATGRPGSAVCRGTGRALFSDAHAGITSSRGRERGFLLIDGGYYEWLQWHVLQGKASTHAIDVRLLVQSLENVLNVNFIRRLYVQSTKTGVRGSFHKMLEATAGFEVEIHRLQDLPATHPPRDTGIAMADQILGSTFKAAFDALVVLAGAGSDVAPAFRMAQAENESRFRSRQQMQHVMALGGSRMSPDLLPYMYRPPAGSLFMFENLMAACMVPKTELNRLSEHAISPHRNARSLSPPVARDSMADKKFESFSSSLFAPPVGDLRTSTRSVSESFIHAGKPRGVPLQDAQRLDIDPCHGAGVSDIGFGLCLSNSNSSGSGSGGGSVGGNVGISLSGSGSGSGTVAGNNFPGVVNSTRPRRWCNFGHRCKYFEDVEANAVHFHRFAHVCPDDLLCPFIQNYAVHRLSEEGKAHFAMWKHSCPHGLECLYFAQPDKNRRHIEFFTHKAKVLNAAAAAVAHQQEHFSPGHVAYQQVGKEQMERQQPYGSQQCHDTHHRLVPKIPITSIVPMDASVTSGQSLLNHAQVYKTAFERETILSNFIGDYDPVLVNQMIQHQQQQHTEQQLASIPSSFLQQRYSPPTRPSWSSPSQLALDEKSDVDSEEAIFGRNWSPRGSPSH</sequence>
<comment type="caution">
    <text evidence="2">The sequence shown here is derived from an EMBL/GenBank/DDBJ whole genome shotgun (WGS) entry which is preliminary data.</text>
</comment>
<accession>A0A4D9DHV1</accession>
<dbReference type="EMBL" id="SDOX01000001">
    <property type="protein sequence ID" value="TFJ88488.1"/>
    <property type="molecule type" value="Genomic_DNA"/>
</dbReference>
<feature type="compositionally biased region" description="Basic and acidic residues" evidence="1">
    <location>
        <begin position="16"/>
        <end position="28"/>
    </location>
</feature>
<organism evidence="2 3">
    <name type="scientific">Nannochloropsis salina CCMP1776</name>
    <dbReference type="NCBI Taxonomy" id="1027361"/>
    <lineage>
        <taxon>Eukaryota</taxon>
        <taxon>Sar</taxon>
        <taxon>Stramenopiles</taxon>
        <taxon>Ochrophyta</taxon>
        <taxon>Eustigmatophyceae</taxon>
        <taxon>Eustigmatales</taxon>
        <taxon>Monodopsidaceae</taxon>
        <taxon>Microchloropsis</taxon>
        <taxon>Microchloropsis salina</taxon>
    </lineage>
</organism>
<name>A0A4D9DHV1_9STRA</name>
<keyword evidence="3" id="KW-1185">Reference proteome</keyword>
<evidence type="ECO:0000256" key="1">
    <source>
        <dbReference type="SAM" id="MobiDB-lite"/>
    </source>
</evidence>
<protein>
    <submittedName>
        <fullName evidence="2">Uncharacterized protein</fullName>
    </submittedName>
</protein>
<feature type="compositionally biased region" description="Low complexity" evidence="1">
    <location>
        <begin position="47"/>
        <end position="57"/>
    </location>
</feature>
<feature type="region of interest" description="Disordered" evidence="1">
    <location>
        <begin position="1"/>
        <end position="28"/>
    </location>
</feature>
<dbReference type="AlphaFoldDB" id="A0A4D9DHV1"/>
<feature type="region of interest" description="Disordered" evidence="1">
    <location>
        <begin position="45"/>
        <end position="84"/>
    </location>
</feature>
<reference evidence="2 3" key="1">
    <citation type="submission" date="2019-01" db="EMBL/GenBank/DDBJ databases">
        <title>Nuclear Genome Assembly of the Microalgal Biofuel strain Nannochloropsis salina CCMP1776.</title>
        <authorList>
            <person name="Hovde B."/>
        </authorList>
    </citation>
    <scope>NUCLEOTIDE SEQUENCE [LARGE SCALE GENOMIC DNA]</scope>
    <source>
        <strain evidence="2 3">CCMP1776</strain>
    </source>
</reference>
<proteinExistence type="predicted"/>
<evidence type="ECO:0000313" key="3">
    <source>
        <dbReference type="Proteomes" id="UP000355283"/>
    </source>
</evidence>
<feature type="region of interest" description="Disordered" evidence="1">
    <location>
        <begin position="763"/>
        <end position="806"/>
    </location>
</feature>
<dbReference type="OrthoDB" id="10290384at2759"/>
<evidence type="ECO:0000313" key="2">
    <source>
        <dbReference type="EMBL" id="TFJ88488.1"/>
    </source>
</evidence>